<keyword evidence="2" id="KW-0472">Membrane</keyword>
<name>A0A0M8KAN5_9CHLR</name>
<reference evidence="3 5" key="1">
    <citation type="journal article" date="2015" name="Genome Announc.">
        <title>Draft Genome Sequence of a Heterotrophic Facultative Anaerobic Thermophilic Bacterium, Ardenticatena maritima Strain 110ST.</title>
        <authorList>
            <person name="Kawaichi S."/>
            <person name="Yoshida T."/>
            <person name="Sako Y."/>
            <person name="Nakamura R."/>
        </authorList>
    </citation>
    <scope>NUCLEOTIDE SEQUENCE [LARGE SCALE GENOMIC DNA]</scope>
    <source>
        <strain evidence="3 5">110S</strain>
    </source>
</reference>
<keyword evidence="2" id="KW-1133">Transmembrane helix</keyword>
<gene>
    <name evidence="3" type="ORF">ARMA_2302</name>
    <name evidence="4" type="ORF">SE16_02680</name>
</gene>
<evidence type="ECO:0008006" key="7">
    <source>
        <dbReference type="Google" id="ProtNLM"/>
    </source>
</evidence>
<proteinExistence type="predicted"/>
<dbReference type="Gene3D" id="3.40.1260.10">
    <property type="entry name" value="DsrEFH-like"/>
    <property type="match status" value="1"/>
</dbReference>
<dbReference type="PATRIC" id="fig|872965.6.peg.488"/>
<feature type="coiled-coil region" evidence="1">
    <location>
        <begin position="5"/>
        <end position="32"/>
    </location>
</feature>
<dbReference type="AlphaFoldDB" id="A0A0M8KAN5"/>
<comment type="caution">
    <text evidence="3">The sequence shown here is derived from an EMBL/GenBank/DDBJ whole genome shotgun (WGS) entry which is preliminary data.</text>
</comment>
<dbReference type="Proteomes" id="UP000037784">
    <property type="component" value="Unassembled WGS sequence"/>
</dbReference>
<evidence type="ECO:0000256" key="2">
    <source>
        <dbReference type="SAM" id="Phobius"/>
    </source>
</evidence>
<dbReference type="PANTHER" id="PTHR34655:SF2">
    <property type="entry name" value="PEROXIREDOXIN FAMILY PROTEIN"/>
    <property type="match status" value="1"/>
</dbReference>
<protein>
    <recommendedName>
        <fullName evidence="7">Peroxiredoxin family protein</fullName>
    </recommendedName>
</protein>
<evidence type="ECO:0000313" key="3">
    <source>
        <dbReference type="EMBL" id="GAP63879.1"/>
    </source>
</evidence>
<keyword evidence="5" id="KW-1185">Reference proteome</keyword>
<feature type="transmembrane region" description="Helical" evidence="2">
    <location>
        <begin position="53"/>
        <end position="79"/>
    </location>
</feature>
<reference evidence="4 6" key="2">
    <citation type="submission" date="2015-07" db="EMBL/GenBank/DDBJ databases">
        <title>Whole genome sequence of Ardenticatena maritima DSM 23922.</title>
        <authorList>
            <person name="Hemp J."/>
            <person name="Ward L.M."/>
            <person name="Pace L.A."/>
            <person name="Fischer W.W."/>
        </authorList>
    </citation>
    <scope>NUCLEOTIDE SEQUENCE [LARGE SCALE GENOMIC DNA]</scope>
    <source>
        <strain evidence="4 6">110S</strain>
    </source>
</reference>
<dbReference type="STRING" id="872965.SE16_02680"/>
<evidence type="ECO:0000256" key="1">
    <source>
        <dbReference type="SAM" id="Coils"/>
    </source>
</evidence>
<evidence type="ECO:0000313" key="5">
    <source>
        <dbReference type="Proteomes" id="UP000037784"/>
    </source>
</evidence>
<dbReference type="PANTHER" id="PTHR34655">
    <property type="entry name" value="CONSERVED WITHIN P. AEROPHILUM"/>
    <property type="match status" value="1"/>
</dbReference>
<dbReference type="EMBL" id="LGKN01000003">
    <property type="protein sequence ID" value="KPL89380.1"/>
    <property type="molecule type" value="Genomic_DNA"/>
</dbReference>
<dbReference type="Pfam" id="PF13686">
    <property type="entry name" value="DrsE_2"/>
    <property type="match status" value="1"/>
</dbReference>
<evidence type="ECO:0000313" key="4">
    <source>
        <dbReference type="EMBL" id="KPL89380.1"/>
    </source>
</evidence>
<dbReference type="InterPro" id="IPR027396">
    <property type="entry name" value="DsrEFH-like"/>
</dbReference>
<dbReference type="InParanoid" id="A0A0M8KAN5"/>
<keyword evidence="2" id="KW-0812">Transmembrane</keyword>
<dbReference type="OrthoDB" id="9802028at2"/>
<accession>A0A0M8KAN5</accession>
<evidence type="ECO:0000313" key="6">
    <source>
        <dbReference type="Proteomes" id="UP000050502"/>
    </source>
</evidence>
<dbReference type="InterPro" id="IPR032836">
    <property type="entry name" value="DsrE2-like"/>
</dbReference>
<sequence length="192" mass="20702">MTVQNQATQLNTEDLLARIAELETRVEALEQAPAQDIEDRLAMVVFSGDLDKALAAFIIATGAAAMGLEVSMFFTFWGLSVVRKGRSFEGKNAIQKAFGALLPAGGDTLHLSKMDFFGAGAALMRKIMRENDVTSLDELVALAQDLGVRMVACEMSRELLGIRDDELLDGLELGGVATFIGDASRSKITLFI</sequence>
<dbReference type="FunCoup" id="A0A0M8KAN5">
    <property type="interactions" value="13"/>
</dbReference>
<dbReference type="Proteomes" id="UP000050502">
    <property type="component" value="Unassembled WGS sequence"/>
</dbReference>
<organism evidence="3 5">
    <name type="scientific">Ardenticatena maritima</name>
    <dbReference type="NCBI Taxonomy" id="872965"/>
    <lineage>
        <taxon>Bacteria</taxon>
        <taxon>Bacillati</taxon>
        <taxon>Chloroflexota</taxon>
        <taxon>Ardenticatenia</taxon>
        <taxon>Ardenticatenales</taxon>
        <taxon>Ardenticatenaceae</taxon>
        <taxon>Ardenticatena</taxon>
    </lineage>
</organism>
<dbReference type="EMBL" id="BBZA01000199">
    <property type="protein sequence ID" value="GAP63879.1"/>
    <property type="molecule type" value="Genomic_DNA"/>
</dbReference>
<reference evidence="5" key="3">
    <citation type="submission" date="2015-08" db="EMBL/GenBank/DDBJ databases">
        <title>Draft Genome Sequence of a Heterotrophic Facultative Anaerobic Bacterium Ardenticatena maritima Strain 110S.</title>
        <authorList>
            <person name="Kawaichi S."/>
            <person name="Yoshida T."/>
            <person name="Sako Y."/>
            <person name="Nakamura R."/>
        </authorList>
    </citation>
    <scope>NUCLEOTIDE SEQUENCE [LARGE SCALE GENOMIC DNA]</scope>
    <source>
        <strain evidence="5">110S</strain>
    </source>
</reference>
<dbReference type="RefSeq" id="WP_054493663.1">
    <property type="nucleotide sequence ID" value="NZ_BBZA01000199.1"/>
</dbReference>
<keyword evidence="1" id="KW-0175">Coiled coil</keyword>
<dbReference type="SUPFAM" id="SSF75169">
    <property type="entry name" value="DsrEFH-like"/>
    <property type="match status" value="1"/>
</dbReference>